<feature type="coiled-coil region" evidence="6">
    <location>
        <begin position="13"/>
        <end position="51"/>
    </location>
</feature>
<dbReference type="Pfam" id="PF00512">
    <property type="entry name" value="HisKA"/>
    <property type="match status" value="1"/>
</dbReference>
<dbReference type="Proteomes" id="UP000178606">
    <property type="component" value="Unassembled WGS sequence"/>
</dbReference>
<dbReference type="InterPro" id="IPR036890">
    <property type="entry name" value="HATPase_C_sf"/>
</dbReference>
<dbReference type="GO" id="GO:0000155">
    <property type="term" value="F:phosphorelay sensor kinase activity"/>
    <property type="evidence" value="ECO:0007669"/>
    <property type="project" value="InterPro"/>
</dbReference>
<proteinExistence type="predicted"/>
<evidence type="ECO:0000256" key="5">
    <source>
        <dbReference type="ARBA" id="ARBA00022777"/>
    </source>
</evidence>
<evidence type="ECO:0000313" key="9">
    <source>
        <dbReference type="Proteomes" id="UP000178606"/>
    </source>
</evidence>
<evidence type="ECO:0000256" key="3">
    <source>
        <dbReference type="ARBA" id="ARBA00022553"/>
    </source>
</evidence>
<dbReference type="EMBL" id="MFKF01000420">
    <property type="protein sequence ID" value="OGG43992.1"/>
    <property type="molecule type" value="Genomic_DNA"/>
</dbReference>
<dbReference type="Gene3D" id="3.30.565.10">
    <property type="entry name" value="Histidine kinase-like ATPase, C-terminal domain"/>
    <property type="match status" value="1"/>
</dbReference>
<reference evidence="8 9" key="1">
    <citation type="journal article" date="2016" name="Nat. Commun.">
        <title>Thousands of microbial genomes shed light on interconnected biogeochemical processes in an aquifer system.</title>
        <authorList>
            <person name="Anantharaman K."/>
            <person name="Brown C.T."/>
            <person name="Hug L.A."/>
            <person name="Sharon I."/>
            <person name="Castelle C.J."/>
            <person name="Probst A.J."/>
            <person name="Thomas B.C."/>
            <person name="Singh A."/>
            <person name="Wilkins M.J."/>
            <person name="Karaoz U."/>
            <person name="Brodie E.L."/>
            <person name="Williams K.H."/>
            <person name="Hubbard S.S."/>
            <person name="Banfield J.F."/>
        </authorList>
    </citation>
    <scope>NUCLEOTIDE SEQUENCE [LARGE SCALE GENOMIC DNA]</scope>
    <source>
        <strain evidence="9">RIFCSPLOWO2_12_FULL_64_10</strain>
    </source>
</reference>
<evidence type="ECO:0000259" key="7">
    <source>
        <dbReference type="PROSITE" id="PS50109"/>
    </source>
</evidence>
<comment type="caution">
    <text evidence="8">The sequence shown here is derived from an EMBL/GenBank/DDBJ whole genome shotgun (WGS) entry which is preliminary data.</text>
</comment>
<dbReference type="SUPFAM" id="SSF55874">
    <property type="entry name" value="ATPase domain of HSP90 chaperone/DNA topoisomerase II/histidine kinase"/>
    <property type="match status" value="1"/>
</dbReference>
<dbReference type="SMART" id="SM00388">
    <property type="entry name" value="HisKA"/>
    <property type="match status" value="1"/>
</dbReference>
<organism evidence="8 9">
    <name type="scientific">Handelsmanbacteria sp. (strain RIFCSPLOWO2_12_FULL_64_10)</name>
    <dbReference type="NCBI Taxonomy" id="1817868"/>
    <lineage>
        <taxon>Bacteria</taxon>
        <taxon>Candidatus Handelsmaniibacteriota</taxon>
    </lineage>
</organism>
<evidence type="ECO:0000256" key="6">
    <source>
        <dbReference type="SAM" id="Coils"/>
    </source>
</evidence>
<dbReference type="AlphaFoldDB" id="A0A1F6C4Q0"/>
<accession>A0A1F6C4Q0</accession>
<name>A0A1F6C4Q0_HANXR</name>
<keyword evidence="6" id="KW-0175">Coiled coil</keyword>
<keyword evidence="4" id="KW-0808">Transferase</keyword>
<evidence type="ECO:0000256" key="2">
    <source>
        <dbReference type="ARBA" id="ARBA00012438"/>
    </source>
</evidence>
<dbReference type="InterPro" id="IPR003594">
    <property type="entry name" value="HATPase_dom"/>
</dbReference>
<dbReference type="GO" id="GO:0000156">
    <property type="term" value="F:phosphorelay response regulator activity"/>
    <property type="evidence" value="ECO:0007669"/>
    <property type="project" value="TreeGrafter"/>
</dbReference>
<dbReference type="SMART" id="SM00387">
    <property type="entry name" value="HATPase_c"/>
    <property type="match status" value="1"/>
</dbReference>
<dbReference type="PANTHER" id="PTHR42878">
    <property type="entry name" value="TWO-COMPONENT HISTIDINE KINASE"/>
    <property type="match status" value="1"/>
</dbReference>
<feature type="domain" description="Histidine kinase" evidence="7">
    <location>
        <begin position="58"/>
        <end position="281"/>
    </location>
</feature>
<keyword evidence="3" id="KW-0597">Phosphoprotein</keyword>
<evidence type="ECO:0000313" key="8">
    <source>
        <dbReference type="EMBL" id="OGG43992.1"/>
    </source>
</evidence>
<dbReference type="GO" id="GO:0007234">
    <property type="term" value="P:osmosensory signaling via phosphorelay pathway"/>
    <property type="evidence" value="ECO:0007669"/>
    <property type="project" value="TreeGrafter"/>
</dbReference>
<evidence type="ECO:0000256" key="1">
    <source>
        <dbReference type="ARBA" id="ARBA00000085"/>
    </source>
</evidence>
<dbReference type="InterPro" id="IPR050351">
    <property type="entry name" value="BphY/WalK/GraS-like"/>
</dbReference>
<dbReference type="GO" id="GO:0030295">
    <property type="term" value="F:protein kinase activator activity"/>
    <property type="evidence" value="ECO:0007669"/>
    <property type="project" value="TreeGrafter"/>
</dbReference>
<dbReference type="Pfam" id="PF02518">
    <property type="entry name" value="HATPase_c"/>
    <property type="match status" value="1"/>
</dbReference>
<evidence type="ECO:0000256" key="4">
    <source>
        <dbReference type="ARBA" id="ARBA00022679"/>
    </source>
</evidence>
<dbReference type="InterPro" id="IPR003661">
    <property type="entry name" value="HisK_dim/P_dom"/>
</dbReference>
<dbReference type="InterPro" id="IPR036097">
    <property type="entry name" value="HisK_dim/P_sf"/>
</dbReference>
<dbReference type="SUPFAM" id="SSF47384">
    <property type="entry name" value="Homodimeric domain of signal transducing histidine kinase"/>
    <property type="match status" value="1"/>
</dbReference>
<dbReference type="PROSITE" id="PS50109">
    <property type="entry name" value="HIS_KIN"/>
    <property type="match status" value="1"/>
</dbReference>
<sequence length="288" mass="32582">MIDQVQNSPPQEAVELRERVAELEEQCQQMAKALKEALAQQDVERRRFQEEMEQFIFAASHDLQEPLRKIQTFGNLLNRSANGISDQGRDYMRRMQEAAGRMQAMIEDLLTLSRITTRAQPPEPVALDEVVQTVADSLRKQIERTKGRLEAGKLRTIEADPAQMQQLLWHLIHNGLKFRRPETPPVVRVHGKVLKGRAEGAPPWRDRYQIFVEDNGIGFEGALADRIFGVFQRLNGHSEYEGTGIGLALCRKIAERHGGDIAVQSAPGRGTTFMVTLPVRQLKKESAL</sequence>
<keyword evidence="5" id="KW-0418">Kinase</keyword>
<dbReference type="PRINTS" id="PR00344">
    <property type="entry name" value="BCTRLSENSOR"/>
</dbReference>
<comment type="catalytic activity">
    <reaction evidence="1">
        <text>ATP + protein L-histidine = ADP + protein N-phospho-L-histidine.</text>
        <dbReference type="EC" id="2.7.13.3"/>
    </reaction>
</comment>
<dbReference type="Gene3D" id="1.10.287.130">
    <property type="match status" value="1"/>
</dbReference>
<dbReference type="CDD" id="cd00082">
    <property type="entry name" value="HisKA"/>
    <property type="match status" value="1"/>
</dbReference>
<dbReference type="PANTHER" id="PTHR42878:SF15">
    <property type="entry name" value="BACTERIOPHYTOCHROME"/>
    <property type="match status" value="1"/>
</dbReference>
<dbReference type="InterPro" id="IPR005467">
    <property type="entry name" value="His_kinase_dom"/>
</dbReference>
<protein>
    <recommendedName>
        <fullName evidence="2">histidine kinase</fullName>
        <ecNumber evidence="2">2.7.13.3</ecNumber>
    </recommendedName>
</protein>
<dbReference type="InterPro" id="IPR004358">
    <property type="entry name" value="Sig_transdc_His_kin-like_C"/>
</dbReference>
<dbReference type="EC" id="2.7.13.3" evidence="2"/>
<gene>
    <name evidence="8" type="ORF">A3F84_15415</name>
</gene>